<name>A0A2A5QPM5_9EURY</name>
<dbReference type="OrthoDB" id="372963at2157"/>
<keyword evidence="3" id="KW-1185">Reference proteome</keyword>
<accession>A0A2A5QPM5</accession>
<sequence>MSNRKYYAKFKGVQDGVARFLFFVGDQPKSTFLKSEEEIPDNIESGSFVHADLEADDGSSIDFEPAAFDESQVVLRGPAPEKTAEMKDRHEEARDHHEKAKEISRKQKEAGEKGPWSTGSPGDRDAEE</sequence>
<feature type="region of interest" description="Disordered" evidence="1">
    <location>
        <begin position="74"/>
        <end position="128"/>
    </location>
</feature>
<dbReference type="RefSeq" id="WP_097381817.1">
    <property type="nucleotide sequence ID" value="NZ_NXNI01000002.1"/>
</dbReference>
<feature type="compositionally biased region" description="Basic and acidic residues" evidence="1">
    <location>
        <begin position="82"/>
        <end position="112"/>
    </location>
</feature>
<evidence type="ECO:0000313" key="2">
    <source>
        <dbReference type="EMBL" id="PCR88798.1"/>
    </source>
</evidence>
<evidence type="ECO:0000313" key="3">
    <source>
        <dbReference type="Proteomes" id="UP000219689"/>
    </source>
</evidence>
<gene>
    <name evidence="2" type="ORF">CP557_20165</name>
</gene>
<organism evidence="2 3">
    <name type="scientific">Natrinema ejinorense</name>
    <dbReference type="NCBI Taxonomy" id="373386"/>
    <lineage>
        <taxon>Archaea</taxon>
        <taxon>Methanobacteriati</taxon>
        <taxon>Methanobacteriota</taxon>
        <taxon>Stenosarchaea group</taxon>
        <taxon>Halobacteria</taxon>
        <taxon>Halobacteriales</taxon>
        <taxon>Natrialbaceae</taxon>
        <taxon>Natrinema</taxon>
    </lineage>
</organism>
<evidence type="ECO:0000256" key="1">
    <source>
        <dbReference type="SAM" id="MobiDB-lite"/>
    </source>
</evidence>
<dbReference type="Proteomes" id="UP000219689">
    <property type="component" value="Unassembled WGS sequence"/>
</dbReference>
<dbReference type="AlphaFoldDB" id="A0A2A5QPM5"/>
<comment type="caution">
    <text evidence="2">The sequence shown here is derived from an EMBL/GenBank/DDBJ whole genome shotgun (WGS) entry which is preliminary data.</text>
</comment>
<protein>
    <submittedName>
        <fullName evidence="2">Uncharacterized protein</fullName>
    </submittedName>
</protein>
<dbReference type="EMBL" id="NXNI01000002">
    <property type="protein sequence ID" value="PCR88798.1"/>
    <property type="molecule type" value="Genomic_DNA"/>
</dbReference>
<reference evidence="2 3" key="1">
    <citation type="submission" date="2017-09" db="EMBL/GenBank/DDBJ databases">
        <title>Genome sequences of Natrinema ejinorence JCM 13890T.</title>
        <authorList>
            <person name="Roh S.W."/>
            <person name="Kim Y.B."/>
            <person name="Kim J.Y."/>
        </authorList>
    </citation>
    <scope>NUCLEOTIDE SEQUENCE [LARGE SCALE GENOMIC DNA]</scope>
    <source>
        <strain evidence="2 3">JCM 13890</strain>
    </source>
</reference>
<proteinExistence type="predicted"/>